<evidence type="ECO:0000259" key="3">
    <source>
        <dbReference type="PROSITE" id="PS50207"/>
    </source>
</evidence>
<dbReference type="Gene3D" id="3.40.50.1460">
    <property type="match status" value="1"/>
</dbReference>
<gene>
    <name evidence="6" type="primary">LOC105911305</name>
</gene>
<organism evidence="5 6">
    <name type="scientific">Clupea harengus</name>
    <name type="common">Atlantic herring</name>
    <dbReference type="NCBI Taxonomy" id="7950"/>
    <lineage>
        <taxon>Eukaryota</taxon>
        <taxon>Metazoa</taxon>
        <taxon>Chordata</taxon>
        <taxon>Craniata</taxon>
        <taxon>Vertebrata</taxon>
        <taxon>Euteleostomi</taxon>
        <taxon>Actinopterygii</taxon>
        <taxon>Neopterygii</taxon>
        <taxon>Teleostei</taxon>
        <taxon>Clupei</taxon>
        <taxon>Clupeiformes</taxon>
        <taxon>Clupeoidei</taxon>
        <taxon>Clupeidae</taxon>
        <taxon>Clupea</taxon>
    </lineage>
</organism>
<name>A0A6P3WD01_CLUHA</name>
<dbReference type="SMART" id="SM00115">
    <property type="entry name" value="CASc"/>
    <property type="match status" value="1"/>
</dbReference>
<dbReference type="PROSITE" id="PS50207">
    <property type="entry name" value="CASPASE_P10"/>
    <property type="match status" value="1"/>
</dbReference>
<dbReference type="InterPro" id="IPR002138">
    <property type="entry name" value="Pept_C14_p10"/>
</dbReference>
<dbReference type="InterPro" id="IPR052039">
    <property type="entry name" value="Caspase-related_regulators"/>
</dbReference>
<dbReference type="RefSeq" id="XP_012695590.2">
    <property type="nucleotide sequence ID" value="XM_012840136.2"/>
</dbReference>
<feature type="domain" description="Caspase family p10" evidence="3">
    <location>
        <begin position="156"/>
        <end position="239"/>
    </location>
</feature>
<dbReference type="KEGG" id="char:105911305"/>
<evidence type="ECO:0000256" key="2">
    <source>
        <dbReference type="RuleBase" id="RU003971"/>
    </source>
</evidence>
<protein>
    <submittedName>
        <fullName evidence="6">Caspase-7-like</fullName>
    </submittedName>
</protein>
<accession>A0A6P3WD01</accession>
<keyword evidence="5" id="KW-1185">Reference proteome</keyword>
<dbReference type="Pfam" id="PF00656">
    <property type="entry name" value="Peptidase_C14"/>
    <property type="match status" value="1"/>
</dbReference>
<feature type="domain" description="Caspase family p20" evidence="4">
    <location>
        <begin position="10"/>
        <end position="126"/>
    </location>
</feature>
<dbReference type="PRINTS" id="PR00376">
    <property type="entry name" value="IL1BCENZYME"/>
</dbReference>
<evidence type="ECO:0000313" key="6">
    <source>
        <dbReference type="RefSeq" id="XP_012695590.2"/>
    </source>
</evidence>
<dbReference type="PANTHER" id="PTHR22576:SF41">
    <property type="entry name" value="CASPASE 14, APOPTOSIS-RELATED CYSTEINE PEPTIDASE"/>
    <property type="match status" value="1"/>
</dbReference>
<dbReference type="GO" id="GO:0006508">
    <property type="term" value="P:proteolysis"/>
    <property type="evidence" value="ECO:0007669"/>
    <property type="project" value="InterPro"/>
</dbReference>
<comment type="similarity">
    <text evidence="1 2">Belongs to the peptidase C14A family.</text>
</comment>
<sequence>MAMSQVCNRAVVMSVGDFDPGVHLDKRYGVRWETKRLHKVLSQRGFKVEFHNDPTAQEIYSLFEAESRTTVENCFIGIFSSHGEEGVVFGADGNGVRLSRIFGFFNGPTMVDKTKLFFVQACRGHELDSGVDIQTDSASFSDEDDYVSDYLSIPVDTAVMYATAPGYSAFRNQSGSVFFESFCNLLEEDGGRDLEINRLMTRLNYQVAYHFQGSGGELEGKKAMPCFVTRLTKEVYPFRDSRWSGTTINHGAETSLDA</sequence>
<dbReference type="OrthoDB" id="6116485at2759"/>
<dbReference type="InterPro" id="IPR011600">
    <property type="entry name" value="Pept_C14_caspase"/>
</dbReference>
<dbReference type="AlphaFoldDB" id="A0A6P3WD01"/>
<evidence type="ECO:0000256" key="1">
    <source>
        <dbReference type="ARBA" id="ARBA00010134"/>
    </source>
</evidence>
<dbReference type="SUPFAM" id="SSF52129">
    <property type="entry name" value="Caspase-like"/>
    <property type="match status" value="1"/>
</dbReference>
<dbReference type="InterPro" id="IPR015917">
    <property type="entry name" value="Pept_C14A"/>
</dbReference>
<evidence type="ECO:0000259" key="4">
    <source>
        <dbReference type="PROSITE" id="PS50208"/>
    </source>
</evidence>
<evidence type="ECO:0000313" key="5">
    <source>
        <dbReference type="Proteomes" id="UP000515152"/>
    </source>
</evidence>
<dbReference type="PANTHER" id="PTHR22576">
    <property type="entry name" value="MUCOSA ASSOCIATED LYMPHOID TISSUE LYMPHOMA TRANSLOCATION PROTEIN 1/PARACASPASE"/>
    <property type="match status" value="1"/>
</dbReference>
<dbReference type="PROSITE" id="PS50208">
    <property type="entry name" value="CASPASE_P20"/>
    <property type="match status" value="1"/>
</dbReference>
<dbReference type="GO" id="GO:0004197">
    <property type="term" value="F:cysteine-type endopeptidase activity"/>
    <property type="evidence" value="ECO:0007669"/>
    <property type="project" value="InterPro"/>
</dbReference>
<dbReference type="Proteomes" id="UP000515152">
    <property type="component" value="Chromosome 12"/>
</dbReference>
<dbReference type="InterPro" id="IPR001309">
    <property type="entry name" value="Pept_C14_p20"/>
</dbReference>
<dbReference type="FunFam" id="3.40.50.1460:FF:000024">
    <property type="entry name" value="Caspase 21"/>
    <property type="match status" value="1"/>
</dbReference>
<dbReference type="InterPro" id="IPR029030">
    <property type="entry name" value="Caspase-like_dom_sf"/>
</dbReference>
<dbReference type="GeneID" id="105911305"/>
<proteinExistence type="inferred from homology"/>
<reference evidence="6" key="1">
    <citation type="submission" date="2025-08" db="UniProtKB">
        <authorList>
            <consortium name="RefSeq"/>
        </authorList>
    </citation>
    <scope>IDENTIFICATION</scope>
</reference>